<reference evidence="1" key="1">
    <citation type="submission" date="2012-09" db="EMBL/GenBank/DDBJ databases">
        <authorList>
            <person name="Martin A.A."/>
        </authorList>
    </citation>
    <scope>NUCLEOTIDE SEQUENCE</scope>
</reference>
<accession>A0A0K0DLH3</accession>
<name>A0A0K0DLH3_ANGCA</name>
<dbReference type="STRING" id="6313.A0A0K0DLH3"/>
<proteinExistence type="predicted"/>
<dbReference type="Proteomes" id="UP000035642">
    <property type="component" value="Unassembled WGS sequence"/>
</dbReference>
<keyword evidence="1" id="KW-1185">Reference proteome</keyword>
<reference evidence="2" key="2">
    <citation type="submission" date="2017-02" db="UniProtKB">
        <authorList>
            <consortium name="WormBaseParasite"/>
        </authorList>
    </citation>
    <scope>IDENTIFICATION</scope>
</reference>
<dbReference type="AlphaFoldDB" id="A0A0K0DLH3"/>
<sequence>MEVDSHGVKMEDLHEYAELLHQSNDEGAKRMVSRVSGILEATDDAGRSTPHFAAVGGCLPILQLSISQNKTAADRPDGVVLNMELVSIAKTLQVDFHQRLEKKEHKETQNTITTPYFLHKKQECFAQNYEYCNWNPEA</sequence>
<dbReference type="WBParaSite" id="ACAC_0001244901-mRNA-1">
    <property type="protein sequence ID" value="ACAC_0001244901-mRNA-1"/>
    <property type="gene ID" value="ACAC_0001244901"/>
</dbReference>
<protein>
    <submittedName>
        <fullName evidence="2">ANK_REP_REGION domain-containing protein</fullName>
    </submittedName>
</protein>
<evidence type="ECO:0000313" key="1">
    <source>
        <dbReference type="Proteomes" id="UP000035642"/>
    </source>
</evidence>
<evidence type="ECO:0000313" key="2">
    <source>
        <dbReference type="WBParaSite" id="ACAC_0001244901-mRNA-1"/>
    </source>
</evidence>
<organism evidence="1 2">
    <name type="scientific">Angiostrongylus cantonensis</name>
    <name type="common">Rat lungworm</name>
    <dbReference type="NCBI Taxonomy" id="6313"/>
    <lineage>
        <taxon>Eukaryota</taxon>
        <taxon>Metazoa</taxon>
        <taxon>Ecdysozoa</taxon>
        <taxon>Nematoda</taxon>
        <taxon>Chromadorea</taxon>
        <taxon>Rhabditida</taxon>
        <taxon>Rhabditina</taxon>
        <taxon>Rhabditomorpha</taxon>
        <taxon>Strongyloidea</taxon>
        <taxon>Metastrongylidae</taxon>
        <taxon>Angiostrongylus</taxon>
    </lineage>
</organism>